<dbReference type="EMBL" id="KV454494">
    <property type="protein sequence ID" value="ODV58131.1"/>
    <property type="molecule type" value="Genomic_DNA"/>
</dbReference>
<evidence type="ECO:0000256" key="1">
    <source>
        <dbReference type="SAM" id="MobiDB-lite"/>
    </source>
</evidence>
<dbReference type="Proteomes" id="UP000095038">
    <property type="component" value="Unassembled WGS sequence"/>
</dbReference>
<feature type="region of interest" description="Disordered" evidence="1">
    <location>
        <begin position="67"/>
        <end position="92"/>
    </location>
</feature>
<reference evidence="4" key="1">
    <citation type="submission" date="2016-05" db="EMBL/GenBank/DDBJ databases">
        <title>Comparative genomics of biotechnologically important yeasts.</title>
        <authorList>
            <consortium name="DOE Joint Genome Institute"/>
            <person name="Riley R."/>
            <person name="Haridas S."/>
            <person name="Wolfe K.H."/>
            <person name="Lopes M.R."/>
            <person name="Hittinger C.T."/>
            <person name="Goker M."/>
            <person name="Salamov A."/>
            <person name="Wisecaver J."/>
            <person name="Long T.M."/>
            <person name="Aerts A.L."/>
            <person name="Barry K."/>
            <person name="Choi C."/>
            <person name="Clum A."/>
            <person name="Coughlan A.Y."/>
            <person name="Deshpande S."/>
            <person name="Douglass A.P."/>
            <person name="Hanson S.J."/>
            <person name="Klenk H.-P."/>
            <person name="Labutti K."/>
            <person name="Lapidus A."/>
            <person name="Lindquist E."/>
            <person name="Lipzen A."/>
            <person name="Meier-Kolthoff J.P."/>
            <person name="Ohm R.A."/>
            <person name="Otillar R.P."/>
            <person name="Pangilinan J."/>
            <person name="Peng Y."/>
            <person name="Rokas A."/>
            <person name="Rosa C.A."/>
            <person name="Scheuner C."/>
            <person name="Sibirny A.A."/>
            <person name="Slot J.C."/>
            <person name="Stielow J.B."/>
            <person name="Sun H."/>
            <person name="Kurtzman C.P."/>
            <person name="Blackwell M."/>
            <person name="Grigoriev I.V."/>
            <person name="Jeffries T.W."/>
        </authorList>
    </citation>
    <scope>NUCLEOTIDE SEQUENCE [LARGE SCALE GENOMIC DNA]</scope>
    <source>
        <strain evidence="4">DSM 1968</strain>
    </source>
</reference>
<name>A0A1D2V8Z2_9ASCO</name>
<gene>
    <name evidence="3" type="ORF">ASCRUDRAFT_78053</name>
</gene>
<keyword evidence="2" id="KW-0812">Transmembrane</keyword>
<evidence type="ECO:0000256" key="2">
    <source>
        <dbReference type="SAM" id="Phobius"/>
    </source>
</evidence>
<dbReference type="GeneID" id="30967752"/>
<dbReference type="InParanoid" id="A0A1D2V8Z2"/>
<feature type="compositionally biased region" description="Basic and acidic residues" evidence="1">
    <location>
        <begin position="67"/>
        <end position="76"/>
    </location>
</feature>
<sequence length="339" mass="39707">MDLSFISKVYFNYWFLVAAVLENIFPEIAYLFFNTFTGPTSMFDYSPHIYDGLLNIIDVKLQEKDADSSDDLDKSNNKNSNDSSDRGLNSLKSCDSSYNQSIKLERLEISVPAKISYAVNIQRLIKLESNNQLKSTKDVDLTELKLHAAYCLRVESFFKNRMKFFKHCIELKDPFPQYLKKSRSEAFKSRKLSIKENQIVEFNKHHIGLLSYPDYIIQSEIRHTDQVHFNDLKVFSLKYFNSNETQGKALMESTSSNVEMVLLHNNFTLNQYGCIDQLDFHPNLEELDELVENSREIQEKDLNNIYFDRIQIFQNFEAVKDESLSFFQPLQKLQEVLHN</sequence>
<evidence type="ECO:0000313" key="3">
    <source>
        <dbReference type="EMBL" id="ODV58131.1"/>
    </source>
</evidence>
<proteinExistence type="predicted"/>
<keyword evidence="4" id="KW-1185">Reference proteome</keyword>
<accession>A0A1D2V8Z2</accession>
<dbReference type="RefSeq" id="XP_020044438.1">
    <property type="nucleotide sequence ID" value="XM_020194116.1"/>
</dbReference>
<dbReference type="AlphaFoldDB" id="A0A1D2V8Z2"/>
<organism evidence="3 4">
    <name type="scientific">Ascoidea rubescens DSM 1968</name>
    <dbReference type="NCBI Taxonomy" id="1344418"/>
    <lineage>
        <taxon>Eukaryota</taxon>
        <taxon>Fungi</taxon>
        <taxon>Dikarya</taxon>
        <taxon>Ascomycota</taxon>
        <taxon>Saccharomycotina</taxon>
        <taxon>Saccharomycetes</taxon>
        <taxon>Ascoideaceae</taxon>
        <taxon>Ascoidea</taxon>
    </lineage>
</organism>
<evidence type="ECO:0000313" key="4">
    <source>
        <dbReference type="Proteomes" id="UP000095038"/>
    </source>
</evidence>
<protein>
    <submittedName>
        <fullName evidence="3">Uncharacterized protein</fullName>
    </submittedName>
</protein>
<keyword evidence="2" id="KW-0472">Membrane</keyword>
<keyword evidence="2" id="KW-1133">Transmembrane helix</keyword>
<feature type="transmembrane region" description="Helical" evidence="2">
    <location>
        <begin position="12"/>
        <end position="33"/>
    </location>
</feature>